<protein>
    <submittedName>
        <fullName evidence="2">Uncharacterized protein</fullName>
    </submittedName>
</protein>
<dbReference type="EMBL" id="CADCXU010003984">
    <property type="protein sequence ID" value="CAA9995732.1"/>
    <property type="molecule type" value="Genomic_DNA"/>
</dbReference>
<feature type="region of interest" description="Disordered" evidence="1">
    <location>
        <begin position="133"/>
        <end position="161"/>
    </location>
</feature>
<dbReference type="InterPro" id="IPR011332">
    <property type="entry name" value="Ribosomal_zn-bd"/>
</dbReference>
<accession>A0A6H5G102</accession>
<feature type="compositionally biased region" description="Low complexity" evidence="1">
    <location>
        <begin position="141"/>
        <end position="161"/>
    </location>
</feature>
<gene>
    <name evidence="2" type="ORF">NTEN_LOCUS2504</name>
</gene>
<keyword evidence="3" id="KW-1185">Reference proteome</keyword>
<proteinExistence type="predicted"/>
<evidence type="ECO:0000256" key="1">
    <source>
        <dbReference type="SAM" id="MobiDB-lite"/>
    </source>
</evidence>
<organism evidence="2 3">
    <name type="scientific">Nesidiocoris tenuis</name>
    <dbReference type="NCBI Taxonomy" id="355587"/>
    <lineage>
        <taxon>Eukaryota</taxon>
        <taxon>Metazoa</taxon>
        <taxon>Ecdysozoa</taxon>
        <taxon>Arthropoda</taxon>
        <taxon>Hexapoda</taxon>
        <taxon>Insecta</taxon>
        <taxon>Pterygota</taxon>
        <taxon>Neoptera</taxon>
        <taxon>Paraneoptera</taxon>
        <taxon>Hemiptera</taxon>
        <taxon>Heteroptera</taxon>
        <taxon>Panheteroptera</taxon>
        <taxon>Cimicomorpha</taxon>
        <taxon>Miridae</taxon>
        <taxon>Dicyphina</taxon>
        <taxon>Nesidiocoris</taxon>
    </lineage>
</organism>
<dbReference type="OrthoDB" id="2014905at2759"/>
<dbReference type="SUPFAM" id="SSF57829">
    <property type="entry name" value="Zn-binding ribosomal proteins"/>
    <property type="match status" value="1"/>
</dbReference>
<sequence>MLKAQRLLQHFENRILASLFGGHHGPAPAIAGIEDFQPHVQEETSLKEEGFLWAVPKHRRTKQIRLNRKFGWPEHVWKPFVPKTNLVVCDTCGHHHISGYLCEGFLLFFPSGEGDRDSDIGFSWLVSSLSDDLSETPESQVSYSSPSDELPSSSDSVSKLI</sequence>
<reference evidence="2 3" key="1">
    <citation type="submission" date="2020-02" db="EMBL/GenBank/DDBJ databases">
        <authorList>
            <person name="Ferguson B K."/>
        </authorList>
    </citation>
    <scope>NUCLEOTIDE SEQUENCE [LARGE SCALE GENOMIC DNA]</scope>
</reference>
<dbReference type="AlphaFoldDB" id="A0A6H5G102"/>
<name>A0A6H5G102_9HEMI</name>
<evidence type="ECO:0000313" key="3">
    <source>
        <dbReference type="Proteomes" id="UP000479000"/>
    </source>
</evidence>
<dbReference type="Proteomes" id="UP000479000">
    <property type="component" value="Unassembled WGS sequence"/>
</dbReference>
<evidence type="ECO:0000313" key="2">
    <source>
        <dbReference type="EMBL" id="CAA9995732.1"/>
    </source>
</evidence>
<dbReference type="GO" id="GO:0006412">
    <property type="term" value="P:translation"/>
    <property type="evidence" value="ECO:0007669"/>
    <property type="project" value="InterPro"/>
</dbReference>